<dbReference type="Pfam" id="PF13469">
    <property type="entry name" value="Sulfotransfer_3"/>
    <property type="match status" value="1"/>
</dbReference>
<protein>
    <submittedName>
        <fullName evidence="1">Sulfotransferase family protein</fullName>
    </submittedName>
</protein>
<accession>A0ABY1PYZ2</accession>
<evidence type="ECO:0000313" key="2">
    <source>
        <dbReference type="Proteomes" id="UP001158067"/>
    </source>
</evidence>
<comment type="caution">
    <text evidence="1">The sequence shown here is derived from an EMBL/GenBank/DDBJ whole genome shotgun (WGS) entry which is preliminary data.</text>
</comment>
<dbReference type="Proteomes" id="UP001158067">
    <property type="component" value="Unassembled WGS sequence"/>
</dbReference>
<reference evidence="1 2" key="1">
    <citation type="submission" date="2017-05" db="EMBL/GenBank/DDBJ databases">
        <authorList>
            <person name="Varghese N."/>
            <person name="Submissions S."/>
        </authorList>
    </citation>
    <scope>NUCLEOTIDE SEQUENCE [LARGE SCALE GENOMIC DNA]</scope>
    <source>
        <strain evidence="1 2">DSM 25457</strain>
    </source>
</reference>
<dbReference type="RefSeq" id="WP_283432104.1">
    <property type="nucleotide sequence ID" value="NZ_FXUG01000003.1"/>
</dbReference>
<gene>
    <name evidence="1" type="ORF">SAMN06265222_103320</name>
</gene>
<sequence>MKRTDPEMVEKYQKDLGEESFLEKLNVNLQSFDQSLHADDLLYHPSVYVYGVPRSGTTLLYQYIAAHLSVDYISNLTAAFWEAPVVGLKLSKKLLGSDRTLETSSHYGRTRDPAGAHEFGYFWANHLRYSSLKEPTDLERDSVDWETLRQTIGRMSQVNCRPIAFKPLMAGWYAERMHSEIPRSLFVWIRRDRIQNAMSILQMRREMLGSEEKWMSLIPFAYEQLKELPAWDQIAGQVWHIEHSFQQQFDSLPNDRKLCVQYEDFCSDPATTIAEIAGLLQRQGINPGCIKMNPNALRANQRDIKSDPVYTKIADAFDRLDQTMSD</sequence>
<dbReference type="InterPro" id="IPR027417">
    <property type="entry name" value="P-loop_NTPase"/>
</dbReference>
<proteinExistence type="predicted"/>
<evidence type="ECO:0000313" key="1">
    <source>
        <dbReference type="EMBL" id="SMP51673.1"/>
    </source>
</evidence>
<keyword evidence="2" id="KW-1185">Reference proteome</keyword>
<dbReference type="SUPFAM" id="SSF52540">
    <property type="entry name" value="P-loop containing nucleoside triphosphate hydrolases"/>
    <property type="match status" value="1"/>
</dbReference>
<organism evidence="1 2">
    <name type="scientific">Neorhodopirellula lusitana</name>
    <dbReference type="NCBI Taxonomy" id="445327"/>
    <lineage>
        <taxon>Bacteria</taxon>
        <taxon>Pseudomonadati</taxon>
        <taxon>Planctomycetota</taxon>
        <taxon>Planctomycetia</taxon>
        <taxon>Pirellulales</taxon>
        <taxon>Pirellulaceae</taxon>
        <taxon>Neorhodopirellula</taxon>
    </lineage>
</organism>
<dbReference type="Gene3D" id="3.40.50.300">
    <property type="entry name" value="P-loop containing nucleotide triphosphate hydrolases"/>
    <property type="match status" value="1"/>
</dbReference>
<name>A0ABY1PYZ2_9BACT</name>
<dbReference type="EMBL" id="FXUG01000003">
    <property type="protein sequence ID" value="SMP51673.1"/>
    <property type="molecule type" value="Genomic_DNA"/>
</dbReference>